<dbReference type="OrthoDB" id="2843560at2759"/>
<evidence type="ECO:0000256" key="3">
    <source>
        <dbReference type="ARBA" id="ARBA00022833"/>
    </source>
</evidence>
<feature type="domain" description="MYND-type" evidence="5">
    <location>
        <begin position="2"/>
        <end position="63"/>
    </location>
</feature>
<dbReference type="GO" id="GO:0008270">
    <property type="term" value="F:zinc ion binding"/>
    <property type="evidence" value="ECO:0007669"/>
    <property type="project" value="UniProtKB-KW"/>
</dbReference>
<dbReference type="Gene3D" id="6.10.140.2220">
    <property type="match status" value="1"/>
</dbReference>
<evidence type="ECO:0000259" key="5">
    <source>
        <dbReference type="PROSITE" id="PS50865"/>
    </source>
</evidence>
<evidence type="ECO:0000313" key="6">
    <source>
        <dbReference type="EMBL" id="TEB22235.1"/>
    </source>
</evidence>
<dbReference type="Proteomes" id="UP000298030">
    <property type="component" value="Unassembled WGS sequence"/>
</dbReference>
<reference evidence="6 7" key="1">
    <citation type="journal article" date="2019" name="Nat. Ecol. Evol.">
        <title>Megaphylogeny resolves global patterns of mushroom evolution.</title>
        <authorList>
            <person name="Varga T."/>
            <person name="Krizsan K."/>
            <person name="Foldi C."/>
            <person name="Dima B."/>
            <person name="Sanchez-Garcia M."/>
            <person name="Sanchez-Ramirez S."/>
            <person name="Szollosi G.J."/>
            <person name="Szarkandi J.G."/>
            <person name="Papp V."/>
            <person name="Albert L."/>
            <person name="Andreopoulos W."/>
            <person name="Angelini C."/>
            <person name="Antonin V."/>
            <person name="Barry K.W."/>
            <person name="Bougher N.L."/>
            <person name="Buchanan P."/>
            <person name="Buyck B."/>
            <person name="Bense V."/>
            <person name="Catcheside P."/>
            <person name="Chovatia M."/>
            <person name="Cooper J."/>
            <person name="Damon W."/>
            <person name="Desjardin D."/>
            <person name="Finy P."/>
            <person name="Geml J."/>
            <person name="Haridas S."/>
            <person name="Hughes K."/>
            <person name="Justo A."/>
            <person name="Karasinski D."/>
            <person name="Kautmanova I."/>
            <person name="Kiss B."/>
            <person name="Kocsube S."/>
            <person name="Kotiranta H."/>
            <person name="LaButti K.M."/>
            <person name="Lechner B.E."/>
            <person name="Liimatainen K."/>
            <person name="Lipzen A."/>
            <person name="Lukacs Z."/>
            <person name="Mihaltcheva S."/>
            <person name="Morgado L.N."/>
            <person name="Niskanen T."/>
            <person name="Noordeloos M.E."/>
            <person name="Ohm R.A."/>
            <person name="Ortiz-Santana B."/>
            <person name="Ovrebo C."/>
            <person name="Racz N."/>
            <person name="Riley R."/>
            <person name="Savchenko A."/>
            <person name="Shiryaev A."/>
            <person name="Soop K."/>
            <person name="Spirin V."/>
            <person name="Szebenyi C."/>
            <person name="Tomsovsky M."/>
            <person name="Tulloss R.E."/>
            <person name="Uehling J."/>
            <person name="Grigoriev I.V."/>
            <person name="Vagvolgyi C."/>
            <person name="Papp T."/>
            <person name="Martin F.M."/>
            <person name="Miettinen O."/>
            <person name="Hibbett D.S."/>
            <person name="Nagy L.G."/>
        </authorList>
    </citation>
    <scope>NUCLEOTIDE SEQUENCE [LARGE SCALE GENOMIC DNA]</scope>
    <source>
        <strain evidence="6 7">FP101781</strain>
    </source>
</reference>
<name>A0A4Y7SK91_COPMI</name>
<dbReference type="InterPro" id="IPR002893">
    <property type="entry name" value="Znf_MYND"/>
</dbReference>
<sequence>MCATTKRWASSTNNKFGSNRLQCPGNQNIPSSEYKHCGGCSLVAYCSQPCQKADWLTFHRAECIKARCERSGMLFHVLFISR</sequence>
<protein>
    <recommendedName>
        <fullName evidence="5">MYND-type domain-containing protein</fullName>
    </recommendedName>
</protein>
<dbReference type="EMBL" id="QPFP01000095">
    <property type="protein sequence ID" value="TEB22235.1"/>
    <property type="molecule type" value="Genomic_DNA"/>
</dbReference>
<accession>A0A4Y7SK91</accession>
<evidence type="ECO:0000313" key="7">
    <source>
        <dbReference type="Proteomes" id="UP000298030"/>
    </source>
</evidence>
<proteinExistence type="predicted"/>
<keyword evidence="1" id="KW-0479">Metal-binding</keyword>
<dbReference type="Pfam" id="PF01753">
    <property type="entry name" value="zf-MYND"/>
    <property type="match status" value="1"/>
</dbReference>
<keyword evidence="3" id="KW-0862">Zinc</keyword>
<dbReference type="PROSITE" id="PS50865">
    <property type="entry name" value="ZF_MYND_2"/>
    <property type="match status" value="1"/>
</dbReference>
<gene>
    <name evidence="6" type="ORF">FA13DRAFT_1741186</name>
</gene>
<dbReference type="SUPFAM" id="SSF144232">
    <property type="entry name" value="HIT/MYND zinc finger-like"/>
    <property type="match status" value="1"/>
</dbReference>
<evidence type="ECO:0000256" key="4">
    <source>
        <dbReference type="PROSITE-ProRule" id="PRU00134"/>
    </source>
</evidence>
<comment type="caution">
    <text evidence="6">The sequence shown here is derived from an EMBL/GenBank/DDBJ whole genome shotgun (WGS) entry which is preliminary data.</text>
</comment>
<keyword evidence="2 4" id="KW-0863">Zinc-finger</keyword>
<evidence type="ECO:0000256" key="2">
    <source>
        <dbReference type="ARBA" id="ARBA00022771"/>
    </source>
</evidence>
<organism evidence="6 7">
    <name type="scientific">Coprinellus micaceus</name>
    <name type="common">Glistening ink-cap mushroom</name>
    <name type="synonym">Coprinus micaceus</name>
    <dbReference type="NCBI Taxonomy" id="71717"/>
    <lineage>
        <taxon>Eukaryota</taxon>
        <taxon>Fungi</taxon>
        <taxon>Dikarya</taxon>
        <taxon>Basidiomycota</taxon>
        <taxon>Agaricomycotina</taxon>
        <taxon>Agaricomycetes</taxon>
        <taxon>Agaricomycetidae</taxon>
        <taxon>Agaricales</taxon>
        <taxon>Agaricineae</taxon>
        <taxon>Psathyrellaceae</taxon>
        <taxon>Coprinellus</taxon>
    </lineage>
</organism>
<dbReference type="AlphaFoldDB" id="A0A4Y7SK91"/>
<evidence type="ECO:0000256" key="1">
    <source>
        <dbReference type="ARBA" id="ARBA00022723"/>
    </source>
</evidence>
<keyword evidence="7" id="KW-1185">Reference proteome</keyword>